<comment type="similarity">
    <text evidence="1">Belongs to the thioesterase PaaI family.</text>
</comment>
<dbReference type="NCBIfam" id="TIGR00369">
    <property type="entry name" value="unchar_dom_1"/>
    <property type="match status" value="1"/>
</dbReference>
<evidence type="ECO:0000259" key="3">
    <source>
        <dbReference type="Pfam" id="PF03061"/>
    </source>
</evidence>
<dbReference type="EMBL" id="JAUSTP010000022">
    <property type="protein sequence ID" value="MDQ0190705.1"/>
    <property type="molecule type" value="Genomic_DNA"/>
</dbReference>
<dbReference type="CDD" id="cd03443">
    <property type="entry name" value="PaaI_thioesterase"/>
    <property type="match status" value="1"/>
</dbReference>
<dbReference type="InterPro" id="IPR029069">
    <property type="entry name" value="HotDog_dom_sf"/>
</dbReference>
<sequence>MTTTEVTGKENLLAALAEFDEADLQMALHAANAAKRARERKGATYFLHEFLGEHRRVEDDRAVLTIPVRDWMMNPGGILHGGIMAYLCDNTLGMASFLKSTRPGVTVDLNVRYHLPVVSGSITGVGEVVAGGSQINSARCEVHDDQGRIVATAAGTFYHKKRDVSKG</sequence>
<comment type="caution">
    <text evidence="4">The sequence shown here is derived from an EMBL/GenBank/DDBJ whole genome shotgun (WGS) entry which is preliminary data.</text>
</comment>
<dbReference type="PANTHER" id="PTHR21660:SF1">
    <property type="entry name" value="ACYL-COENZYME A THIOESTERASE 13"/>
    <property type="match status" value="1"/>
</dbReference>
<dbReference type="Gene3D" id="3.10.129.10">
    <property type="entry name" value="Hotdog Thioesterase"/>
    <property type="match status" value="1"/>
</dbReference>
<protein>
    <submittedName>
        <fullName evidence="4">Uncharacterized protein (TIGR00369 family)</fullName>
    </submittedName>
</protein>
<keyword evidence="2" id="KW-0378">Hydrolase</keyword>
<name>A0ABT9XK72_9BACL</name>
<dbReference type="Proteomes" id="UP001232973">
    <property type="component" value="Unassembled WGS sequence"/>
</dbReference>
<dbReference type="InterPro" id="IPR006683">
    <property type="entry name" value="Thioestr_dom"/>
</dbReference>
<reference evidence="4 5" key="1">
    <citation type="submission" date="2023-07" db="EMBL/GenBank/DDBJ databases">
        <title>Genomic Encyclopedia of Type Strains, Phase IV (KMG-IV): sequencing the most valuable type-strain genomes for metagenomic binning, comparative biology and taxonomic classification.</title>
        <authorList>
            <person name="Goeker M."/>
        </authorList>
    </citation>
    <scope>NUCLEOTIDE SEQUENCE [LARGE SCALE GENOMIC DNA]</scope>
    <source>
        <strain evidence="4 5">DSM 4006</strain>
    </source>
</reference>
<dbReference type="InterPro" id="IPR003736">
    <property type="entry name" value="PAAI_dom"/>
</dbReference>
<keyword evidence="5" id="KW-1185">Reference proteome</keyword>
<gene>
    <name evidence="4" type="ORF">J2S03_002572</name>
</gene>
<dbReference type="Pfam" id="PF03061">
    <property type="entry name" value="4HBT"/>
    <property type="match status" value="1"/>
</dbReference>
<proteinExistence type="inferred from homology"/>
<dbReference type="PANTHER" id="PTHR21660">
    <property type="entry name" value="THIOESTERASE SUPERFAMILY MEMBER-RELATED"/>
    <property type="match status" value="1"/>
</dbReference>
<accession>A0ABT9XK72</accession>
<organism evidence="4 5">
    <name type="scientific">Alicyclobacillus cycloheptanicus</name>
    <dbReference type="NCBI Taxonomy" id="1457"/>
    <lineage>
        <taxon>Bacteria</taxon>
        <taxon>Bacillati</taxon>
        <taxon>Bacillota</taxon>
        <taxon>Bacilli</taxon>
        <taxon>Bacillales</taxon>
        <taxon>Alicyclobacillaceae</taxon>
        <taxon>Alicyclobacillus</taxon>
    </lineage>
</organism>
<dbReference type="RefSeq" id="WP_274454946.1">
    <property type="nucleotide sequence ID" value="NZ_CP067097.1"/>
</dbReference>
<dbReference type="InterPro" id="IPR039298">
    <property type="entry name" value="ACOT13"/>
</dbReference>
<evidence type="ECO:0000313" key="4">
    <source>
        <dbReference type="EMBL" id="MDQ0190705.1"/>
    </source>
</evidence>
<evidence type="ECO:0000313" key="5">
    <source>
        <dbReference type="Proteomes" id="UP001232973"/>
    </source>
</evidence>
<feature type="domain" description="Thioesterase" evidence="3">
    <location>
        <begin position="76"/>
        <end position="150"/>
    </location>
</feature>
<evidence type="ECO:0000256" key="1">
    <source>
        <dbReference type="ARBA" id="ARBA00008324"/>
    </source>
</evidence>
<evidence type="ECO:0000256" key="2">
    <source>
        <dbReference type="ARBA" id="ARBA00022801"/>
    </source>
</evidence>
<dbReference type="SUPFAM" id="SSF54637">
    <property type="entry name" value="Thioesterase/thiol ester dehydrase-isomerase"/>
    <property type="match status" value="1"/>
</dbReference>